<feature type="transmembrane region" description="Helical" evidence="1">
    <location>
        <begin position="310"/>
        <end position="334"/>
    </location>
</feature>
<keyword evidence="3" id="KW-1185">Reference proteome</keyword>
<dbReference type="Proteomes" id="UP000192257">
    <property type="component" value="Unassembled WGS sequence"/>
</dbReference>
<sequence>MSVYSNASGPNNDGRSYHSIKGFAGAELIANPLGSDKKSNEASNDPFVKQQQQIQSLLRNPTTRIEDDGSVVYDPNYLPKSKKIISMAPYDEKEEYDPVEPLFWVVCACTLGLAAFCVFVAVTVLQLPFTYAHGTIVYVSAGSCGGFLFAMMFLFYIAVSKDERYFGRFMDGLIGAIPFILLGALIGYMYSCFLLMMIYLVDDPVASSLNITWWFCIFSTVPPFLVFFIPMFIVAMRVQEASAMTARLLMGLTLPPPGFIPRTNGMATYLFSAFRRFIIGFAMAVGLSGYYAITCFALGWLAYGLYRSTAVYFWIPIVVLAPVLLLLFILLLTIGCLSPFTLHAIFAVWTGPITAWAHIPLRSAYFPHYHAGRTIKQMIRETNHITRRAGRCHVRGEHVRAAELYDEADTRRAAIEERGIDLKERESRGWRKLSARRIQRTYDVKKK</sequence>
<comment type="caution">
    <text evidence="2">The sequence shown here is derived from an EMBL/GenBank/DDBJ whole genome shotgun (WGS) entry which is preliminary data.</text>
</comment>
<name>A0A1X0NNU5_9TRYP</name>
<keyword evidence="1" id="KW-1133">Transmembrane helix</keyword>
<proteinExistence type="predicted"/>
<keyword evidence="1" id="KW-0472">Membrane</keyword>
<organism evidence="2 3">
    <name type="scientific">Trypanosoma theileri</name>
    <dbReference type="NCBI Taxonomy" id="67003"/>
    <lineage>
        <taxon>Eukaryota</taxon>
        <taxon>Discoba</taxon>
        <taxon>Euglenozoa</taxon>
        <taxon>Kinetoplastea</taxon>
        <taxon>Metakinetoplastina</taxon>
        <taxon>Trypanosomatida</taxon>
        <taxon>Trypanosomatidae</taxon>
        <taxon>Trypanosoma</taxon>
    </lineage>
</organism>
<feature type="transmembrane region" description="Helical" evidence="1">
    <location>
        <begin position="340"/>
        <end position="359"/>
    </location>
</feature>
<dbReference type="VEuPathDB" id="TriTrypDB:TM35_000321250"/>
<gene>
    <name evidence="2" type="ORF">TM35_000321250</name>
</gene>
<evidence type="ECO:0000313" key="2">
    <source>
        <dbReference type="EMBL" id="ORC85810.1"/>
    </source>
</evidence>
<feature type="transmembrane region" description="Helical" evidence="1">
    <location>
        <begin position="102"/>
        <end position="124"/>
    </location>
</feature>
<keyword evidence="1" id="KW-0812">Transmembrane</keyword>
<feature type="transmembrane region" description="Helical" evidence="1">
    <location>
        <begin position="136"/>
        <end position="159"/>
    </location>
</feature>
<dbReference type="RefSeq" id="XP_028879876.1">
    <property type="nucleotide sequence ID" value="XM_029028752.1"/>
</dbReference>
<evidence type="ECO:0008006" key="4">
    <source>
        <dbReference type="Google" id="ProtNLM"/>
    </source>
</evidence>
<feature type="transmembrane region" description="Helical" evidence="1">
    <location>
        <begin position="277"/>
        <end position="303"/>
    </location>
</feature>
<reference evidence="2 3" key="1">
    <citation type="submission" date="2017-03" db="EMBL/GenBank/DDBJ databases">
        <title>An alternative strategy for trypanosome survival in the mammalian bloodstream revealed through genome and transcriptome analysis of the ubiquitous bovine parasite Trypanosoma (Megatrypanum) theileri.</title>
        <authorList>
            <person name="Kelly S."/>
            <person name="Ivens A."/>
            <person name="Mott A."/>
            <person name="O'Neill E."/>
            <person name="Emms D."/>
            <person name="Macleod O."/>
            <person name="Voorheis P."/>
            <person name="Matthews J."/>
            <person name="Matthews K."/>
            <person name="Carrington M."/>
        </authorList>
    </citation>
    <scope>NUCLEOTIDE SEQUENCE [LARGE SCALE GENOMIC DNA]</scope>
    <source>
        <strain evidence="2">Edinburgh</strain>
    </source>
</reference>
<protein>
    <recommendedName>
        <fullName evidence="4">Transmembrane protein</fullName>
    </recommendedName>
</protein>
<evidence type="ECO:0000256" key="1">
    <source>
        <dbReference type="SAM" id="Phobius"/>
    </source>
</evidence>
<dbReference type="EMBL" id="NBCO01000032">
    <property type="protein sequence ID" value="ORC85810.1"/>
    <property type="molecule type" value="Genomic_DNA"/>
</dbReference>
<dbReference type="OrthoDB" id="245964at2759"/>
<feature type="transmembrane region" description="Helical" evidence="1">
    <location>
        <begin position="211"/>
        <end position="236"/>
    </location>
</feature>
<evidence type="ECO:0000313" key="3">
    <source>
        <dbReference type="Proteomes" id="UP000192257"/>
    </source>
</evidence>
<feature type="transmembrane region" description="Helical" evidence="1">
    <location>
        <begin position="179"/>
        <end position="199"/>
    </location>
</feature>
<dbReference type="GeneID" id="39988532"/>
<dbReference type="AlphaFoldDB" id="A0A1X0NNU5"/>
<accession>A0A1X0NNU5</accession>